<evidence type="ECO:0000256" key="1">
    <source>
        <dbReference type="SAM" id="MobiDB-lite"/>
    </source>
</evidence>
<gene>
    <name evidence="2" type="ORF">B0A49_09500</name>
</gene>
<feature type="non-terminal residue" evidence="2">
    <location>
        <position position="106"/>
    </location>
</feature>
<dbReference type="EMBL" id="NAJN01002158">
    <property type="protein sequence ID" value="TKA56754.1"/>
    <property type="molecule type" value="Genomic_DNA"/>
</dbReference>
<evidence type="ECO:0000313" key="3">
    <source>
        <dbReference type="Proteomes" id="UP000308768"/>
    </source>
</evidence>
<feature type="region of interest" description="Disordered" evidence="1">
    <location>
        <begin position="1"/>
        <end position="80"/>
    </location>
</feature>
<dbReference type="AlphaFoldDB" id="A0A4U0W3B7"/>
<keyword evidence="3" id="KW-1185">Reference proteome</keyword>
<proteinExistence type="predicted"/>
<name>A0A4U0W3B7_9PEZI</name>
<evidence type="ECO:0000313" key="2">
    <source>
        <dbReference type="EMBL" id="TKA56754.1"/>
    </source>
</evidence>
<sequence>MNADTGAVCTQPNPPTHSIPSISSTRSSTMPLTPIHSLSPSHSAPSSSPLLPASANPHAPATRSTAARSSSRIQRSRSGIPVAHVTRSIWSLLVVTATAPTVAVAP</sequence>
<reference evidence="2 3" key="1">
    <citation type="submission" date="2017-03" db="EMBL/GenBank/DDBJ databases">
        <title>Genomes of endolithic fungi from Antarctica.</title>
        <authorList>
            <person name="Coleine C."/>
            <person name="Masonjones S."/>
            <person name="Stajich J.E."/>
        </authorList>
    </citation>
    <scope>NUCLEOTIDE SEQUENCE [LARGE SCALE GENOMIC DNA]</scope>
    <source>
        <strain evidence="2 3">CCFEE 5187</strain>
    </source>
</reference>
<comment type="caution">
    <text evidence="2">The sequence shown here is derived from an EMBL/GenBank/DDBJ whole genome shotgun (WGS) entry which is preliminary data.</text>
</comment>
<organism evidence="2 3">
    <name type="scientific">Cryomyces minteri</name>
    <dbReference type="NCBI Taxonomy" id="331657"/>
    <lineage>
        <taxon>Eukaryota</taxon>
        <taxon>Fungi</taxon>
        <taxon>Dikarya</taxon>
        <taxon>Ascomycota</taxon>
        <taxon>Pezizomycotina</taxon>
        <taxon>Dothideomycetes</taxon>
        <taxon>Dothideomycetes incertae sedis</taxon>
        <taxon>Cryomyces</taxon>
    </lineage>
</organism>
<feature type="compositionally biased region" description="Low complexity" evidence="1">
    <location>
        <begin position="18"/>
        <end position="29"/>
    </location>
</feature>
<accession>A0A4U0W3B7</accession>
<protein>
    <submittedName>
        <fullName evidence="2">Uncharacterized protein</fullName>
    </submittedName>
</protein>
<dbReference type="Proteomes" id="UP000308768">
    <property type="component" value="Unassembled WGS sequence"/>
</dbReference>
<feature type="compositionally biased region" description="Low complexity" evidence="1">
    <location>
        <begin position="36"/>
        <end position="78"/>
    </location>
</feature>